<proteinExistence type="predicted"/>
<evidence type="ECO:0000259" key="2">
    <source>
        <dbReference type="PROSITE" id="PS50234"/>
    </source>
</evidence>
<dbReference type="InterPro" id="IPR036465">
    <property type="entry name" value="vWFA_dom_sf"/>
</dbReference>
<dbReference type="EMBL" id="AESD01000254">
    <property type="protein sequence ID" value="EHJ13666.1"/>
    <property type="molecule type" value="Genomic_DNA"/>
</dbReference>
<evidence type="ECO:0000256" key="1">
    <source>
        <dbReference type="SAM" id="Phobius"/>
    </source>
</evidence>
<dbReference type="PROSITE" id="PS50234">
    <property type="entry name" value="VWFA"/>
    <property type="match status" value="1"/>
</dbReference>
<dbReference type="InterPro" id="IPR002035">
    <property type="entry name" value="VWF_A"/>
</dbReference>
<comment type="caution">
    <text evidence="3">The sequence shown here is derived from an EMBL/GenBank/DDBJ whole genome shotgun (WGS) entry which is preliminary data.</text>
</comment>
<keyword evidence="1" id="KW-1133">Transmembrane helix</keyword>
<name>G5J2D2_CROWT</name>
<reference evidence="3 4" key="1">
    <citation type="journal article" date="2011" name="Front. Microbiol.">
        <title>Two Strains of Crocosphaera watsonii with Highly Conserved Genomes are Distinguished by Strain-Specific Features.</title>
        <authorList>
            <person name="Bench S.R."/>
            <person name="Ilikchyan I.N."/>
            <person name="Tripp H.J."/>
            <person name="Zehr J.P."/>
        </authorList>
    </citation>
    <scope>NUCLEOTIDE SEQUENCE [LARGE SCALE GENOMIC DNA]</scope>
    <source>
        <strain evidence="3 4">WH 0003</strain>
    </source>
</reference>
<feature type="transmembrane region" description="Helical" evidence="1">
    <location>
        <begin position="454"/>
        <end position="476"/>
    </location>
</feature>
<feature type="domain" description="VWFA" evidence="2">
    <location>
        <begin position="133"/>
        <end position="332"/>
    </location>
</feature>
<dbReference type="Proteomes" id="UP000003477">
    <property type="component" value="Unassembled WGS sequence"/>
</dbReference>
<gene>
    <name evidence="3" type="ORF">CWATWH0003_1663</name>
</gene>
<accession>G5J2D2</accession>
<evidence type="ECO:0000313" key="3">
    <source>
        <dbReference type="EMBL" id="EHJ13666.1"/>
    </source>
</evidence>
<dbReference type="PATRIC" id="fig|423471.3.peg.1554"/>
<keyword evidence="1" id="KW-0812">Transmembrane</keyword>
<evidence type="ECO:0000313" key="4">
    <source>
        <dbReference type="Proteomes" id="UP000003477"/>
    </source>
</evidence>
<organism evidence="3 4">
    <name type="scientific">Crocosphaera watsonii WH 0003</name>
    <dbReference type="NCBI Taxonomy" id="423471"/>
    <lineage>
        <taxon>Bacteria</taxon>
        <taxon>Bacillati</taxon>
        <taxon>Cyanobacteriota</taxon>
        <taxon>Cyanophyceae</taxon>
        <taxon>Oscillatoriophycideae</taxon>
        <taxon>Chroococcales</taxon>
        <taxon>Aphanothecaceae</taxon>
        <taxon>Crocosphaera</taxon>
    </lineage>
</organism>
<dbReference type="Gene3D" id="3.40.50.410">
    <property type="entry name" value="von Willebrand factor, type A domain"/>
    <property type="match status" value="1"/>
</dbReference>
<keyword evidence="1" id="KW-0472">Membrane</keyword>
<dbReference type="AlphaFoldDB" id="G5J2D2"/>
<sequence length="482" mass="54856">MKKTTKSSYKSFNLFKKRNKKIIKQTIFFVMSLLLIISFINHNLVKAQGKTTHETGLEKLELVRVTKDQKRITLRLKGTGKNGPIMNLKKYDFQIKLIDTNANSLVAPDEEKSYSNIKFRWKSPQDTVPDDAYIIVLFDMSGSMQCSTDLNRKGNCNKVPKGQRKYDAAIDTLKNFVEEAKTWKGKTQVSIVPFGNRVKTGNCNFSEPFVNVSPDNLNDFQNVESTELTKFLNTDLSNKTPCTATNIYESLYKSVEFLTNDSDERFYPVNREGEPTDNQPRLSIILFTDGFDTDTFNKDETIARGKQQQQIDKIATLLKKNPQLAIHTLGYGLTPKQLGQKYGLGRAVNWNKDIDWGNDKTKLIPRVEYLDEQAINNISSLTNGISRIAGNSKEITESLKLFLQAILGEYEIIYKHPNPQRGRVYQVISSVNPVESNSKEYRFTVIGITAPPNIVAGAFGISIIFIGSWFIVYFLWRKELQS</sequence>
<dbReference type="CDD" id="cd00198">
    <property type="entry name" value="vWFA"/>
    <property type="match status" value="1"/>
</dbReference>
<dbReference type="SUPFAM" id="SSF53300">
    <property type="entry name" value="vWA-like"/>
    <property type="match status" value="1"/>
</dbReference>
<protein>
    <recommendedName>
        <fullName evidence="2">VWFA domain-containing protein</fullName>
    </recommendedName>
</protein>